<keyword evidence="3" id="KW-1185">Reference proteome</keyword>
<dbReference type="EMBL" id="KV427676">
    <property type="protein sequence ID" value="KZT00816.1"/>
    <property type="molecule type" value="Genomic_DNA"/>
</dbReference>
<dbReference type="Proteomes" id="UP000076871">
    <property type="component" value="Unassembled WGS sequence"/>
</dbReference>
<name>A0A165BDP4_9APHY</name>
<evidence type="ECO:0000313" key="3">
    <source>
        <dbReference type="Proteomes" id="UP000076871"/>
    </source>
</evidence>
<reference evidence="2 3" key="1">
    <citation type="journal article" date="2016" name="Mol. Biol. Evol.">
        <title>Comparative Genomics of Early-Diverging Mushroom-Forming Fungi Provides Insights into the Origins of Lignocellulose Decay Capabilities.</title>
        <authorList>
            <person name="Nagy L.G."/>
            <person name="Riley R."/>
            <person name="Tritt A."/>
            <person name="Adam C."/>
            <person name="Daum C."/>
            <person name="Floudas D."/>
            <person name="Sun H."/>
            <person name="Yadav J.S."/>
            <person name="Pangilinan J."/>
            <person name="Larsson K.H."/>
            <person name="Matsuura K."/>
            <person name="Barry K."/>
            <person name="Labutti K."/>
            <person name="Kuo R."/>
            <person name="Ohm R.A."/>
            <person name="Bhattacharya S.S."/>
            <person name="Shirouzu T."/>
            <person name="Yoshinaga Y."/>
            <person name="Martin F.M."/>
            <person name="Grigoriev I.V."/>
            <person name="Hibbett D.S."/>
        </authorList>
    </citation>
    <scope>NUCLEOTIDE SEQUENCE [LARGE SCALE GENOMIC DNA]</scope>
    <source>
        <strain evidence="2 3">93-53</strain>
    </source>
</reference>
<dbReference type="RefSeq" id="XP_040758556.1">
    <property type="nucleotide sequence ID" value="XM_040914763.1"/>
</dbReference>
<gene>
    <name evidence="2" type="ORF">LAESUDRAFT_816283</name>
</gene>
<dbReference type="AlphaFoldDB" id="A0A165BDP4"/>
<protein>
    <submittedName>
        <fullName evidence="2">Uncharacterized protein</fullName>
    </submittedName>
</protein>
<evidence type="ECO:0000313" key="2">
    <source>
        <dbReference type="EMBL" id="KZT00816.1"/>
    </source>
</evidence>
<feature type="region of interest" description="Disordered" evidence="1">
    <location>
        <begin position="99"/>
        <end position="146"/>
    </location>
</feature>
<proteinExistence type="predicted"/>
<feature type="compositionally biased region" description="Low complexity" evidence="1">
    <location>
        <begin position="130"/>
        <end position="146"/>
    </location>
</feature>
<evidence type="ECO:0000256" key="1">
    <source>
        <dbReference type="SAM" id="MobiDB-lite"/>
    </source>
</evidence>
<sequence>MRTRPLPIDPNTLSELENSSDSDWLDVASSRASEDTDSVVGFDSDRELGSDRPPSRRSTNSAASSRDEVHIWQGLLEGVESHVAPLALTTRLVALSSDDILPPDAEAPDEAHDPEEEQRVREALDQSMASTLSGSRGSSSLSGSHTSIVHSRDLRLSFPDPLNSPRDEPLNISFEDVAPPSEADVAPTVSTDASLISAPDSGPAPVAADLGEPATPAVPEDDVRPDFYVVLYGASSAVKWSLVDQLLDKAAKGSHYVLTSKIVGLIDGYVRFMSSDHESLAVSVIDRTELSDGDKPSCVPLERPSLAVVFLPAPPLSLPEHTLYLPVVAQRLSMEGVPHSADQLFDAEQQWETLHIPRNKVARLSPFYTVIEREEVERSVPRYVARVLRPLFARSDRKPAQTFPSRHALTILAVLSVVLGYLIKRSFGPSIISTEPGVSQPVGHIAVSANASLAGQTALSSALVPSSLKEFALAVLPAPLVASTSSGDVSQAPHECACGCGLVSWPGKVKDTTDIMVRPTTLAPALRDTSKTGLALLAAQTHGHEHGNSKGKGKAVARAEEPLYALSMRLADSVSEYFDLRAVSMTVVRELQDIVDVLRELAHEIRRQTAARWQHWTGIAHGLRAQVMDRHGRARTKAQELRQMGGRLAESVRGRVGAAKENARLVKDVWQSDAWRSGWEGSRVRQLAQERKKARRLMRQAGFNH</sequence>
<accession>A0A165BDP4</accession>
<dbReference type="STRING" id="1314785.A0A165BDP4"/>
<feature type="compositionally biased region" description="Acidic residues" evidence="1">
    <location>
        <begin position="106"/>
        <end position="116"/>
    </location>
</feature>
<feature type="region of interest" description="Disordered" evidence="1">
    <location>
        <begin position="1"/>
        <end position="67"/>
    </location>
</feature>
<feature type="compositionally biased region" description="Basic and acidic residues" evidence="1">
    <location>
        <begin position="43"/>
        <end position="54"/>
    </location>
</feature>
<dbReference type="OrthoDB" id="3256495at2759"/>
<feature type="region of interest" description="Disordered" evidence="1">
    <location>
        <begin position="193"/>
        <end position="219"/>
    </location>
</feature>
<dbReference type="InParanoid" id="A0A165BDP4"/>
<organism evidence="2 3">
    <name type="scientific">Laetiporus sulphureus 93-53</name>
    <dbReference type="NCBI Taxonomy" id="1314785"/>
    <lineage>
        <taxon>Eukaryota</taxon>
        <taxon>Fungi</taxon>
        <taxon>Dikarya</taxon>
        <taxon>Basidiomycota</taxon>
        <taxon>Agaricomycotina</taxon>
        <taxon>Agaricomycetes</taxon>
        <taxon>Polyporales</taxon>
        <taxon>Laetiporus</taxon>
    </lineage>
</organism>
<dbReference type="GeneID" id="63831790"/>